<evidence type="ECO:0000256" key="5">
    <source>
        <dbReference type="ARBA" id="ARBA00022692"/>
    </source>
</evidence>
<sequence length="311" mass="34166">MFIDIVEIVLPVFLVIILGWFLRRIRLIDETFLFQVNRLVYYVCLPLLLFYKIATADFSRNFNGSVVFATMTCVVVGFAVSYAYAAWRSYPPMKLGTFAQGSFRGNLAYMGLAIVFNAHGDEGLTRASVLMGFLVPLYNLLAVSALLLPHRHSGQGKGWRFWSMQVIENPLILAACGGTAWSYFSWPLPIVIDRGLHIATGMTLPLALLSLGGAFSLNRLRGDLVCAGMAMGTKLLWMPLLAYLLLRYLGVSGLDLQVGVLLSAAPTAMATFIMAQQMKGDAELAGSIVVMTTAMSSLSYTLILFLLRSYA</sequence>
<evidence type="ECO:0000313" key="10">
    <source>
        <dbReference type="Proteomes" id="UP000005695"/>
    </source>
</evidence>
<protein>
    <submittedName>
        <fullName evidence="9">Auxin Efflux Carrier</fullName>
    </submittedName>
</protein>
<dbReference type="EMBL" id="AAEW02000005">
    <property type="protein sequence ID" value="EAT16421.1"/>
    <property type="molecule type" value="Genomic_DNA"/>
</dbReference>
<keyword evidence="5 8" id="KW-0812">Transmembrane</keyword>
<keyword evidence="10" id="KW-1185">Reference proteome</keyword>
<comment type="similarity">
    <text evidence="2">Belongs to the auxin efflux carrier (TC 2.A.69) family.</text>
</comment>
<accession>Q1K1G7</accession>
<evidence type="ECO:0000256" key="4">
    <source>
        <dbReference type="ARBA" id="ARBA00022475"/>
    </source>
</evidence>
<keyword evidence="6 8" id="KW-1133">Transmembrane helix</keyword>
<dbReference type="GO" id="GO:0005886">
    <property type="term" value="C:plasma membrane"/>
    <property type="evidence" value="ECO:0007669"/>
    <property type="project" value="UniProtKB-SubCell"/>
</dbReference>
<keyword evidence="7 8" id="KW-0472">Membrane</keyword>
<dbReference type="InterPro" id="IPR038770">
    <property type="entry name" value="Na+/solute_symporter_sf"/>
</dbReference>
<keyword evidence="4" id="KW-1003">Cell membrane</keyword>
<organism evidence="9 10">
    <name type="scientific">Desulfuromonas acetoxidans (strain DSM 684 / 11070)</name>
    <dbReference type="NCBI Taxonomy" id="281689"/>
    <lineage>
        <taxon>Bacteria</taxon>
        <taxon>Pseudomonadati</taxon>
        <taxon>Thermodesulfobacteriota</taxon>
        <taxon>Desulfuromonadia</taxon>
        <taxon>Desulfuromonadales</taxon>
        <taxon>Desulfuromonadaceae</taxon>
        <taxon>Desulfuromonas</taxon>
    </lineage>
</organism>
<dbReference type="AlphaFoldDB" id="Q1K1G7"/>
<dbReference type="OrthoDB" id="9805563at2"/>
<feature type="transmembrane region" description="Helical" evidence="8">
    <location>
        <begin position="161"/>
        <end position="184"/>
    </location>
</feature>
<reference evidence="9" key="2">
    <citation type="submission" date="2006-05" db="EMBL/GenBank/DDBJ databases">
        <title>Sequencing of the draft genome and assembly of Desulfuromonas acetoxidans DSM 684.</title>
        <authorList>
            <consortium name="US DOE Joint Genome Institute (JGI-PGF)"/>
            <person name="Copeland A."/>
            <person name="Lucas S."/>
            <person name="Lapidus A."/>
            <person name="Barry K."/>
            <person name="Detter J.C."/>
            <person name="Glavina del Rio T."/>
            <person name="Hammon N."/>
            <person name="Israni S."/>
            <person name="Dalin E."/>
            <person name="Tice H."/>
            <person name="Bruce D."/>
            <person name="Pitluck S."/>
            <person name="Richardson P."/>
        </authorList>
    </citation>
    <scope>NUCLEOTIDE SEQUENCE [LARGE SCALE GENOMIC DNA]</scope>
    <source>
        <strain evidence="9">DSM 684</strain>
    </source>
</reference>
<dbReference type="RefSeq" id="WP_005999074.1">
    <property type="nucleotide sequence ID" value="NZ_AAEW02000005.1"/>
</dbReference>
<evidence type="ECO:0000256" key="7">
    <source>
        <dbReference type="ARBA" id="ARBA00023136"/>
    </source>
</evidence>
<feature type="transmembrane region" description="Helical" evidence="8">
    <location>
        <begin position="224"/>
        <end position="246"/>
    </location>
</feature>
<proteinExistence type="inferred from homology"/>
<reference evidence="9" key="1">
    <citation type="submission" date="2006-05" db="EMBL/GenBank/DDBJ databases">
        <title>Annotation of the draft genome assembly of Desulfuromonas acetoxidans DSM 684.</title>
        <authorList>
            <consortium name="US DOE Joint Genome Institute (JGI-ORNL)"/>
            <person name="Larimer F."/>
            <person name="Land M."/>
            <person name="Hauser L."/>
        </authorList>
    </citation>
    <scope>NUCLEOTIDE SEQUENCE [LARGE SCALE GENOMIC DNA]</scope>
    <source>
        <strain evidence="9">DSM 684</strain>
    </source>
</reference>
<dbReference type="Gene3D" id="1.20.1530.20">
    <property type="match status" value="1"/>
</dbReference>
<feature type="transmembrane region" description="Helical" evidence="8">
    <location>
        <begin position="196"/>
        <end position="217"/>
    </location>
</feature>
<feature type="transmembrane region" description="Helical" evidence="8">
    <location>
        <begin position="6"/>
        <end position="23"/>
    </location>
</feature>
<dbReference type="Proteomes" id="UP000005695">
    <property type="component" value="Unassembled WGS sequence"/>
</dbReference>
<dbReference type="GO" id="GO:0055085">
    <property type="term" value="P:transmembrane transport"/>
    <property type="evidence" value="ECO:0007669"/>
    <property type="project" value="InterPro"/>
</dbReference>
<feature type="transmembrane region" description="Helical" evidence="8">
    <location>
        <begin position="258"/>
        <end position="275"/>
    </location>
</feature>
<feature type="transmembrane region" description="Helical" evidence="8">
    <location>
        <begin position="35"/>
        <end position="54"/>
    </location>
</feature>
<evidence type="ECO:0000313" key="9">
    <source>
        <dbReference type="EMBL" id="EAT16421.1"/>
    </source>
</evidence>
<comment type="subcellular location">
    <subcellularLocation>
        <location evidence="1">Cell membrane</location>
        <topology evidence="1">Multi-pass membrane protein</topology>
    </subcellularLocation>
</comment>
<dbReference type="PANTHER" id="PTHR36838:SF4">
    <property type="entry name" value="AUXIN EFFLUX CARRIER FAMILY PROTEIN"/>
    <property type="match status" value="1"/>
</dbReference>
<comment type="caution">
    <text evidence="9">The sequence shown here is derived from an EMBL/GenBank/DDBJ whole genome shotgun (WGS) entry which is preliminary data.</text>
</comment>
<evidence type="ECO:0000256" key="8">
    <source>
        <dbReference type="SAM" id="Phobius"/>
    </source>
</evidence>
<evidence type="ECO:0000256" key="2">
    <source>
        <dbReference type="ARBA" id="ARBA00010145"/>
    </source>
</evidence>
<feature type="transmembrane region" description="Helical" evidence="8">
    <location>
        <begin position="287"/>
        <end position="307"/>
    </location>
</feature>
<evidence type="ECO:0000256" key="6">
    <source>
        <dbReference type="ARBA" id="ARBA00022989"/>
    </source>
</evidence>
<feature type="transmembrane region" description="Helical" evidence="8">
    <location>
        <begin position="128"/>
        <end position="149"/>
    </location>
</feature>
<feature type="transmembrane region" description="Helical" evidence="8">
    <location>
        <begin position="66"/>
        <end position="85"/>
    </location>
</feature>
<dbReference type="InterPro" id="IPR004776">
    <property type="entry name" value="Mem_transp_PIN-like"/>
</dbReference>
<evidence type="ECO:0000256" key="3">
    <source>
        <dbReference type="ARBA" id="ARBA00022448"/>
    </source>
</evidence>
<gene>
    <name evidence="9" type="ORF">Dace_1885</name>
</gene>
<evidence type="ECO:0000256" key="1">
    <source>
        <dbReference type="ARBA" id="ARBA00004651"/>
    </source>
</evidence>
<dbReference type="Pfam" id="PF03547">
    <property type="entry name" value="Mem_trans"/>
    <property type="match status" value="2"/>
</dbReference>
<keyword evidence="3" id="KW-0813">Transport</keyword>
<name>Q1K1G7_DESA6</name>
<dbReference type="PANTHER" id="PTHR36838">
    <property type="entry name" value="AUXIN EFFLUX CARRIER FAMILY PROTEIN"/>
    <property type="match status" value="1"/>
</dbReference>